<sequence>MNTEVFAARHIGITERDLPHMLETIGVESMEQLIYETIPDDIKLKKPLDLPEGISEHEFLSHLNELAKKNKVFKTYIGLGYHESLTPSVIKRNILENPGWYTAYTPYQAEIAQGRLEALLNFQTMIADLTGMEIANASLLDESTAAAEAMNMLFELRSRQQKKNGAVKFFVSEEILPQTLSLLQTRAIPLGIELVVDNHETFDFSDEFYGALLQYPGKHGQVNDYASFVEKAKENEIKVAVAADILSLVMLTPPGEWGVDAVVGTTQRFGIPLGYGGPHAAFFATKEEYKRSIPGRIIGITKDTDGNHALRMALQTREQHIKRDKATSNICTAQVLLAVMAGMYAVYHGPEGLKYIANKVHRQACNIATALEKLGLKQLNNSFFDTLKIEVGDAAKLKEMAESSSINFNYVDDKTISISLNEATSDEDVIKLTKLFAHFTGNKEDFFVEKDSEVRIPSNLQRQAPFMEHEVFNSYHSETELMRYIKKLERKDLALNQSMISLGSCTMKLNAASEMLPLSWGEWGNIHPFVPLNQAEGYQTVLKSLEEQLNVITGFSATSLQPNSGAQGEYAGLMVIRAYHESRGEAHRNICLIPASAHGTNPASAVMAGMKVVVTKTDEKGNIDLNDLEEKVEQHAENLAALMVTYPSTHGVFESSIKQITKLIHDKGGQVYMDGANMNAQVGLTNPATIGADVCHLNLHKTFAIPHGGGGPGVGPICVAEQLKPFLPTNPVIPTGGDNAITAISSAPWGSSLVCLISYGYIKMLGSEGLTNATKTAILNANYIKDRLKGKFDVLYAGERGRAAHEMIIDCRPFKANGIEVTDIAKRLIDYGFHAPTVSFPVAGTLMIEPTESESRAELDRFCNALLSIRTEIDEASADDTDNVLKNAPHTLAMVTNDSWEHSYSREKAAFPLPYIAENKFWPSIRRTDEAFGDRNLMCTCAPIEDYIEA</sequence>
<dbReference type="InterPro" id="IPR049315">
    <property type="entry name" value="GDC-P_N"/>
</dbReference>
<dbReference type="FunFam" id="3.40.640.10:FF:000007">
    <property type="entry name" value="glycine dehydrogenase (Decarboxylating), mitochondrial"/>
    <property type="match status" value="1"/>
</dbReference>
<evidence type="ECO:0000256" key="7">
    <source>
        <dbReference type="ARBA" id="ARBA00049026"/>
    </source>
</evidence>
<dbReference type="GO" id="GO:0019464">
    <property type="term" value="P:glycine decarboxylation via glycine cleavage system"/>
    <property type="evidence" value="ECO:0007669"/>
    <property type="project" value="UniProtKB-UniRule"/>
</dbReference>
<evidence type="ECO:0000259" key="10">
    <source>
        <dbReference type="Pfam" id="PF02347"/>
    </source>
</evidence>
<dbReference type="NCBIfam" id="NF003346">
    <property type="entry name" value="PRK04366.1"/>
    <property type="match status" value="1"/>
</dbReference>
<dbReference type="GO" id="GO:0004375">
    <property type="term" value="F:glycine dehydrogenase (decarboxylating) activity"/>
    <property type="evidence" value="ECO:0007669"/>
    <property type="project" value="UniProtKB-EC"/>
</dbReference>
<name>A0A6G7J4A6_9FLAO</name>
<evidence type="ECO:0000313" key="12">
    <source>
        <dbReference type="EMBL" id="QII45703.1"/>
    </source>
</evidence>
<evidence type="ECO:0000259" key="11">
    <source>
        <dbReference type="Pfam" id="PF21478"/>
    </source>
</evidence>
<dbReference type="GO" id="GO:0016594">
    <property type="term" value="F:glycine binding"/>
    <property type="evidence" value="ECO:0007669"/>
    <property type="project" value="TreeGrafter"/>
</dbReference>
<comment type="similarity">
    <text evidence="3 8">Belongs to the GcvP family.</text>
</comment>
<dbReference type="InterPro" id="IPR049316">
    <property type="entry name" value="GDC-P_C"/>
</dbReference>
<accession>A0A6G7J4A6</accession>
<evidence type="ECO:0000256" key="5">
    <source>
        <dbReference type="ARBA" id="ARBA00022898"/>
    </source>
</evidence>
<evidence type="ECO:0000256" key="2">
    <source>
        <dbReference type="ARBA" id="ARBA00003788"/>
    </source>
</evidence>
<comment type="function">
    <text evidence="2 8">The glycine cleavage system catalyzes the degradation of glycine. The P protein binds the alpha-amino group of glycine through its pyridoxal phosphate cofactor; CO(2) is released and the remaining methylamine moiety is then transferred to the lipoamide cofactor of the H protein.</text>
</comment>
<evidence type="ECO:0000256" key="1">
    <source>
        <dbReference type="ARBA" id="ARBA00001933"/>
    </source>
</evidence>
<dbReference type="SUPFAM" id="SSF53383">
    <property type="entry name" value="PLP-dependent transferases"/>
    <property type="match status" value="2"/>
</dbReference>
<evidence type="ECO:0000256" key="3">
    <source>
        <dbReference type="ARBA" id="ARBA00010756"/>
    </source>
</evidence>
<evidence type="ECO:0000256" key="6">
    <source>
        <dbReference type="ARBA" id="ARBA00023002"/>
    </source>
</evidence>
<feature type="modified residue" description="N6-(pyridoxal phosphate)lysine" evidence="8 9">
    <location>
        <position position="701"/>
    </location>
</feature>
<comment type="catalytic activity">
    <reaction evidence="7 8">
        <text>N(6)-[(R)-lipoyl]-L-lysyl-[glycine-cleavage complex H protein] + glycine + H(+) = N(6)-[(R)-S(8)-aminomethyldihydrolipoyl]-L-lysyl-[glycine-cleavage complex H protein] + CO2</text>
        <dbReference type="Rhea" id="RHEA:24304"/>
        <dbReference type="Rhea" id="RHEA-COMP:10494"/>
        <dbReference type="Rhea" id="RHEA-COMP:10495"/>
        <dbReference type="ChEBI" id="CHEBI:15378"/>
        <dbReference type="ChEBI" id="CHEBI:16526"/>
        <dbReference type="ChEBI" id="CHEBI:57305"/>
        <dbReference type="ChEBI" id="CHEBI:83099"/>
        <dbReference type="ChEBI" id="CHEBI:83143"/>
        <dbReference type="EC" id="1.4.4.2"/>
    </reaction>
</comment>
<evidence type="ECO:0000313" key="13">
    <source>
        <dbReference type="Proteomes" id="UP000502928"/>
    </source>
</evidence>
<dbReference type="InterPro" id="IPR015424">
    <property type="entry name" value="PyrdxlP-dep_Trfase"/>
</dbReference>
<feature type="domain" description="Glycine cleavage system P-protein N-terminal" evidence="10">
    <location>
        <begin position="9"/>
        <end position="436"/>
    </location>
</feature>
<dbReference type="CDD" id="cd00613">
    <property type="entry name" value="GDC-P"/>
    <property type="match status" value="2"/>
</dbReference>
<dbReference type="InterPro" id="IPR020581">
    <property type="entry name" value="GDC_P"/>
</dbReference>
<dbReference type="GO" id="GO:0005829">
    <property type="term" value="C:cytosol"/>
    <property type="evidence" value="ECO:0007669"/>
    <property type="project" value="TreeGrafter"/>
</dbReference>
<dbReference type="Gene3D" id="3.40.640.10">
    <property type="entry name" value="Type I PLP-dependent aspartate aminotransferase-like (Major domain)"/>
    <property type="match status" value="2"/>
</dbReference>
<comment type="cofactor">
    <cofactor evidence="1 8 9">
        <name>pyridoxal 5'-phosphate</name>
        <dbReference type="ChEBI" id="CHEBI:597326"/>
    </cofactor>
</comment>
<dbReference type="InterPro" id="IPR015421">
    <property type="entry name" value="PyrdxlP-dep_Trfase_major"/>
</dbReference>
<evidence type="ECO:0000256" key="8">
    <source>
        <dbReference type="HAMAP-Rule" id="MF_00711"/>
    </source>
</evidence>
<dbReference type="HAMAP" id="MF_00711">
    <property type="entry name" value="GcvP"/>
    <property type="match status" value="1"/>
</dbReference>
<keyword evidence="6 8" id="KW-0560">Oxidoreductase</keyword>
<dbReference type="EC" id="1.4.4.2" evidence="8"/>
<dbReference type="NCBIfam" id="TIGR00461">
    <property type="entry name" value="gcvP"/>
    <property type="match status" value="1"/>
</dbReference>
<proteinExistence type="inferred from homology"/>
<reference evidence="12 13" key="1">
    <citation type="submission" date="2020-02" db="EMBL/GenBank/DDBJ databases">
        <title>Complete genome of Muricauda sp. 501str8.</title>
        <authorList>
            <person name="Dong B."/>
            <person name="Zhu S."/>
            <person name="Yang J."/>
            <person name="Chen J."/>
        </authorList>
    </citation>
    <scope>NUCLEOTIDE SEQUENCE [LARGE SCALE GENOMIC DNA]</scope>
    <source>
        <strain evidence="12 13">501str8</strain>
    </source>
</reference>
<dbReference type="Gene3D" id="3.90.1150.10">
    <property type="entry name" value="Aspartate Aminotransferase, domain 1"/>
    <property type="match status" value="2"/>
</dbReference>
<dbReference type="Pfam" id="PF02347">
    <property type="entry name" value="GDC-P"/>
    <property type="match status" value="2"/>
</dbReference>
<evidence type="ECO:0000256" key="4">
    <source>
        <dbReference type="ARBA" id="ARBA00011690"/>
    </source>
</evidence>
<dbReference type="Proteomes" id="UP000502928">
    <property type="component" value="Chromosome"/>
</dbReference>
<gene>
    <name evidence="8 12" type="primary">gcvP</name>
    <name evidence="12" type="ORF">GVT53_13780</name>
</gene>
<dbReference type="GO" id="GO:0005960">
    <property type="term" value="C:glycine cleavage complex"/>
    <property type="evidence" value="ECO:0007669"/>
    <property type="project" value="TreeGrafter"/>
</dbReference>
<dbReference type="Pfam" id="PF21478">
    <property type="entry name" value="GcvP2_C"/>
    <property type="match status" value="1"/>
</dbReference>
<dbReference type="PANTHER" id="PTHR11773:SF1">
    <property type="entry name" value="GLYCINE DEHYDROGENASE (DECARBOXYLATING), MITOCHONDRIAL"/>
    <property type="match status" value="1"/>
</dbReference>
<keyword evidence="5 8" id="KW-0663">Pyridoxal phosphate</keyword>
<dbReference type="RefSeq" id="WP_166249091.1">
    <property type="nucleotide sequence ID" value="NZ_CP049616.1"/>
</dbReference>
<organism evidence="12 13">
    <name type="scientific">Flagellimonas oceani</name>
    <dbReference type="NCBI Taxonomy" id="2698672"/>
    <lineage>
        <taxon>Bacteria</taxon>
        <taxon>Pseudomonadati</taxon>
        <taxon>Bacteroidota</taxon>
        <taxon>Flavobacteriia</taxon>
        <taxon>Flavobacteriales</taxon>
        <taxon>Flavobacteriaceae</taxon>
        <taxon>Flagellimonas</taxon>
    </lineage>
</organism>
<dbReference type="PANTHER" id="PTHR11773">
    <property type="entry name" value="GLYCINE DEHYDROGENASE, DECARBOXYLATING"/>
    <property type="match status" value="1"/>
</dbReference>
<comment type="subunit">
    <text evidence="4 8">The glycine cleavage system is composed of four proteins: P, T, L and H.</text>
</comment>
<evidence type="ECO:0000256" key="9">
    <source>
        <dbReference type="PIRSR" id="PIRSR603437-50"/>
    </source>
</evidence>
<keyword evidence="13" id="KW-1185">Reference proteome</keyword>
<dbReference type="KEGG" id="mut:GVT53_13780"/>
<dbReference type="InterPro" id="IPR003437">
    <property type="entry name" value="GcvP"/>
</dbReference>
<dbReference type="AlphaFoldDB" id="A0A6G7J4A6"/>
<dbReference type="EMBL" id="CP049616">
    <property type="protein sequence ID" value="QII45703.1"/>
    <property type="molecule type" value="Genomic_DNA"/>
</dbReference>
<protein>
    <recommendedName>
        <fullName evidence="8">Glycine dehydrogenase (decarboxylating)</fullName>
        <ecNumber evidence="8">1.4.4.2</ecNumber>
    </recommendedName>
    <alternativeName>
        <fullName evidence="8">Glycine cleavage system P-protein</fullName>
    </alternativeName>
    <alternativeName>
        <fullName evidence="8">Glycine decarboxylase</fullName>
    </alternativeName>
    <alternativeName>
        <fullName evidence="8">Glycine dehydrogenase (aminomethyl-transferring)</fullName>
    </alternativeName>
</protein>
<feature type="domain" description="Glycine dehydrogenase C-terminal" evidence="11">
    <location>
        <begin position="773"/>
        <end position="890"/>
    </location>
</feature>
<dbReference type="GO" id="GO:0030170">
    <property type="term" value="F:pyridoxal phosphate binding"/>
    <property type="evidence" value="ECO:0007669"/>
    <property type="project" value="TreeGrafter"/>
</dbReference>
<feature type="domain" description="Glycine cleavage system P-protein N-terminal" evidence="10">
    <location>
        <begin position="455"/>
        <end position="728"/>
    </location>
</feature>
<dbReference type="InterPro" id="IPR015422">
    <property type="entry name" value="PyrdxlP-dep_Trfase_small"/>
</dbReference>
<dbReference type="FunFam" id="3.40.640.10:FF:000005">
    <property type="entry name" value="Glycine dehydrogenase (decarboxylating), mitochondrial"/>
    <property type="match status" value="1"/>
</dbReference>